<keyword evidence="3" id="KW-1185">Reference proteome</keyword>
<name>A0AA36HQ14_9DINO</name>
<reference evidence="2" key="1">
    <citation type="submission" date="2023-08" db="EMBL/GenBank/DDBJ databases">
        <authorList>
            <person name="Chen Y."/>
            <person name="Shah S."/>
            <person name="Dougan E. K."/>
            <person name="Thang M."/>
            <person name="Chan C."/>
        </authorList>
    </citation>
    <scope>NUCLEOTIDE SEQUENCE</scope>
</reference>
<dbReference type="EMBL" id="CAUJNA010000164">
    <property type="protein sequence ID" value="CAJ1372921.1"/>
    <property type="molecule type" value="Genomic_DNA"/>
</dbReference>
<proteinExistence type="predicted"/>
<evidence type="ECO:0000256" key="1">
    <source>
        <dbReference type="SAM" id="MobiDB-lite"/>
    </source>
</evidence>
<dbReference type="AlphaFoldDB" id="A0AA36HQ14"/>
<sequence length="118" mass="12905">MGAVCCIQEDVDSPGTSSKIELDEKQSSAPVTAAGSAAGMVDQLRGHWTRKEDNMSLGTISGNNMVWETVYKHMPSPIWEVHGDRVKMNLAGEEHFGKVTLSGTATITWEDGEVWVRK</sequence>
<accession>A0AA36HQ14</accession>
<evidence type="ECO:0000313" key="3">
    <source>
        <dbReference type="Proteomes" id="UP001178507"/>
    </source>
</evidence>
<protein>
    <submittedName>
        <fullName evidence="2">Uncharacterized protein</fullName>
    </submittedName>
</protein>
<feature type="region of interest" description="Disordered" evidence="1">
    <location>
        <begin position="13"/>
        <end position="36"/>
    </location>
</feature>
<organism evidence="2 3">
    <name type="scientific">Effrenium voratum</name>
    <dbReference type="NCBI Taxonomy" id="2562239"/>
    <lineage>
        <taxon>Eukaryota</taxon>
        <taxon>Sar</taxon>
        <taxon>Alveolata</taxon>
        <taxon>Dinophyceae</taxon>
        <taxon>Suessiales</taxon>
        <taxon>Symbiodiniaceae</taxon>
        <taxon>Effrenium</taxon>
    </lineage>
</organism>
<gene>
    <name evidence="2" type="ORF">EVOR1521_LOCUS2894</name>
</gene>
<dbReference type="Proteomes" id="UP001178507">
    <property type="component" value="Unassembled WGS sequence"/>
</dbReference>
<comment type="caution">
    <text evidence="2">The sequence shown here is derived from an EMBL/GenBank/DDBJ whole genome shotgun (WGS) entry which is preliminary data.</text>
</comment>
<evidence type="ECO:0000313" key="2">
    <source>
        <dbReference type="EMBL" id="CAJ1372921.1"/>
    </source>
</evidence>